<dbReference type="EMBL" id="HBEY01001223">
    <property type="protein sequence ID" value="CAD8597320.1"/>
    <property type="molecule type" value="Transcribed_RNA"/>
</dbReference>
<evidence type="ECO:0000256" key="4">
    <source>
        <dbReference type="ARBA" id="ARBA00022692"/>
    </source>
</evidence>
<keyword evidence="2" id="KW-0328">Glycosyltransferase</keyword>
<dbReference type="InterPro" id="IPR050321">
    <property type="entry name" value="Glycosyltr_2/OpgH_subfam"/>
</dbReference>
<accession>A0A7S0PXD1</accession>
<gene>
    <name evidence="8" type="ORF">CPEL01642_LOCUS649</name>
</gene>
<keyword evidence="3" id="KW-0808">Transferase</keyword>
<evidence type="ECO:0000313" key="8">
    <source>
        <dbReference type="EMBL" id="CAD8597320.1"/>
    </source>
</evidence>
<dbReference type="GO" id="GO:0016020">
    <property type="term" value="C:membrane"/>
    <property type="evidence" value="ECO:0007669"/>
    <property type="project" value="UniProtKB-SubCell"/>
</dbReference>
<dbReference type="Pfam" id="PF13641">
    <property type="entry name" value="Glyco_tranf_2_3"/>
    <property type="match status" value="1"/>
</dbReference>
<feature type="transmembrane region" description="Helical" evidence="7">
    <location>
        <begin position="389"/>
        <end position="411"/>
    </location>
</feature>
<sequence>MCSNIFCISPDEVEAVYFGILLTTNLLNCLIAIASIYRIISRTIYMRQRAFTRSPMLPHHTPAVSAILPCYLPNECEIVEATIEHILLTLESDAPVTLWLVYNTPHKIPMQARLRALDGRTYAPGRTLRVVEAIGSSSKAENLNVVLKQITDPFVALYDADHRPDRGSLQLMMQTLLRSRACAVQGSTYIRGAASSILGRAVNAEFFVTHFVYFPAMQVLSGTGYFGGSNALWRTDVLRKYGFDSSMHCEDVDLSARVILDGHRISFCPRASSGELTPAGNKALIQQRLRWFIGWEQVTRKYYWRVFGSSLGPPRKLGFCYMFHLRWYLLLAALMGAVINPVITSPFVYPLPTWSLAIQSCVYTAVSAYLFVAVLALCICVWHQPKRPSAWFSVCAFFLFSWLYVALHFSLQTIALMQVLSGRVGEWKVTQRSVDCTLPVGTEGKADEEESFVQRGGHVGSASLKPLKELLLPPSQPPAMRRPV</sequence>
<dbReference type="PANTHER" id="PTHR43867:SF2">
    <property type="entry name" value="CELLULOSE SYNTHASE CATALYTIC SUBUNIT A [UDP-FORMING]"/>
    <property type="match status" value="1"/>
</dbReference>
<evidence type="ECO:0000256" key="5">
    <source>
        <dbReference type="ARBA" id="ARBA00022989"/>
    </source>
</evidence>
<keyword evidence="4 7" id="KW-0812">Transmembrane</keyword>
<feature type="transmembrane region" description="Helical" evidence="7">
    <location>
        <begin position="356"/>
        <end position="382"/>
    </location>
</feature>
<evidence type="ECO:0000256" key="1">
    <source>
        <dbReference type="ARBA" id="ARBA00004141"/>
    </source>
</evidence>
<proteinExistence type="predicted"/>
<organism evidence="8">
    <name type="scientific">Coccolithus braarudii</name>
    <dbReference type="NCBI Taxonomy" id="221442"/>
    <lineage>
        <taxon>Eukaryota</taxon>
        <taxon>Haptista</taxon>
        <taxon>Haptophyta</taxon>
        <taxon>Prymnesiophyceae</taxon>
        <taxon>Coccolithales</taxon>
        <taxon>Coccolithaceae</taxon>
        <taxon>Coccolithus</taxon>
    </lineage>
</organism>
<feature type="transmembrane region" description="Helical" evidence="7">
    <location>
        <begin position="15"/>
        <end position="40"/>
    </location>
</feature>
<dbReference type="SUPFAM" id="SSF53448">
    <property type="entry name" value="Nucleotide-diphospho-sugar transferases"/>
    <property type="match status" value="1"/>
</dbReference>
<evidence type="ECO:0008006" key="9">
    <source>
        <dbReference type="Google" id="ProtNLM"/>
    </source>
</evidence>
<protein>
    <recommendedName>
        <fullName evidence="9">Glycosyltransferase 2-like domain-containing protein</fullName>
    </recommendedName>
</protein>
<dbReference type="CDD" id="cd06423">
    <property type="entry name" value="CESA_like"/>
    <property type="match status" value="1"/>
</dbReference>
<dbReference type="AlphaFoldDB" id="A0A7S0PXD1"/>
<evidence type="ECO:0000256" key="6">
    <source>
        <dbReference type="ARBA" id="ARBA00023136"/>
    </source>
</evidence>
<comment type="subcellular location">
    <subcellularLocation>
        <location evidence="1">Membrane</location>
        <topology evidence="1">Multi-pass membrane protein</topology>
    </subcellularLocation>
</comment>
<dbReference type="Gene3D" id="3.90.550.10">
    <property type="entry name" value="Spore Coat Polysaccharide Biosynthesis Protein SpsA, Chain A"/>
    <property type="match status" value="1"/>
</dbReference>
<dbReference type="PANTHER" id="PTHR43867">
    <property type="entry name" value="CELLULOSE SYNTHASE CATALYTIC SUBUNIT A [UDP-FORMING]"/>
    <property type="match status" value="1"/>
</dbReference>
<keyword evidence="6 7" id="KW-0472">Membrane</keyword>
<evidence type="ECO:0000256" key="7">
    <source>
        <dbReference type="SAM" id="Phobius"/>
    </source>
</evidence>
<reference evidence="8" key="1">
    <citation type="submission" date="2021-01" db="EMBL/GenBank/DDBJ databases">
        <authorList>
            <person name="Corre E."/>
            <person name="Pelletier E."/>
            <person name="Niang G."/>
            <person name="Scheremetjew M."/>
            <person name="Finn R."/>
            <person name="Kale V."/>
            <person name="Holt S."/>
            <person name="Cochrane G."/>
            <person name="Meng A."/>
            <person name="Brown T."/>
            <person name="Cohen L."/>
        </authorList>
    </citation>
    <scope>NUCLEOTIDE SEQUENCE</scope>
    <source>
        <strain evidence="8">PLY182g</strain>
    </source>
</reference>
<name>A0A7S0PXD1_9EUKA</name>
<dbReference type="GO" id="GO:0016757">
    <property type="term" value="F:glycosyltransferase activity"/>
    <property type="evidence" value="ECO:0007669"/>
    <property type="project" value="UniProtKB-KW"/>
</dbReference>
<dbReference type="InterPro" id="IPR029044">
    <property type="entry name" value="Nucleotide-diphossugar_trans"/>
</dbReference>
<evidence type="ECO:0000256" key="2">
    <source>
        <dbReference type="ARBA" id="ARBA00022676"/>
    </source>
</evidence>
<evidence type="ECO:0000256" key="3">
    <source>
        <dbReference type="ARBA" id="ARBA00022679"/>
    </source>
</evidence>
<keyword evidence="5 7" id="KW-1133">Transmembrane helix</keyword>
<feature type="transmembrane region" description="Helical" evidence="7">
    <location>
        <begin position="325"/>
        <end position="344"/>
    </location>
</feature>